<sequence>MGSKSVVLTESCSEEFALCVRLHSLHLLNDIEARVRLAAGEVMGALCKRDGVEIYISSKDIILEGVQLNLDRQPISDSSHEEVKQTEVLMEKLASSPGKECHTADAAKIFHDTAGWKNLETWMKCLQCVIVGCGTQFSEQITQDLLDLLFQALTHTNRFVRETGYYVCSAIVSCGSQEEDEGEPMESEFLMAGQPDENPIVLHGNEFALHLSNGLADNWSQVRLAASVATRQFIMNLPNEEARQIFYPILIPRMCLNRYYVAEGVRIYSQETWRRVHRKSRKRTSRNLHC</sequence>
<organism evidence="1 2">
    <name type="scientific">Saccoglossus kowalevskii</name>
    <name type="common">Acorn worm</name>
    <dbReference type="NCBI Taxonomy" id="10224"/>
    <lineage>
        <taxon>Eukaryota</taxon>
        <taxon>Metazoa</taxon>
        <taxon>Hemichordata</taxon>
        <taxon>Enteropneusta</taxon>
        <taxon>Harrimaniidae</taxon>
        <taxon>Saccoglossus</taxon>
    </lineage>
</organism>
<keyword evidence="1" id="KW-1185">Reference proteome</keyword>
<name>A0ABM0MX65_SACKO</name>
<dbReference type="SUPFAM" id="SSF48371">
    <property type="entry name" value="ARM repeat"/>
    <property type="match status" value="1"/>
</dbReference>
<dbReference type="GeneID" id="102801544"/>
<dbReference type="Gene3D" id="1.25.10.10">
    <property type="entry name" value="Leucine-rich Repeat Variant"/>
    <property type="match status" value="1"/>
</dbReference>
<gene>
    <name evidence="2" type="primary">LOC102801544</name>
</gene>
<evidence type="ECO:0000313" key="1">
    <source>
        <dbReference type="Proteomes" id="UP000694865"/>
    </source>
</evidence>
<dbReference type="InterPro" id="IPR016024">
    <property type="entry name" value="ARM-type_fold"/>
</dbReference>
<accession>A0ABM0MX65</accession>
<evidence type="ECO:0000313" key="2">
    <source>
        <dbReference type="RefSeq" id="XP_006824606.1"/>
    </source>
</evidence>
<dbReference type="RefSeq" id="XP_006824606.1">
    <property type="nucleotide sequence ID" value="XM_006824543.1"/>
</dbReference>
<dbReference type="Proteomes" id="UP000694865">
    <property type="component" value="Unplaced"/>
</dbReference>
<dbReference type="InterPro" id="IPR011989">
    <property type="entry name" value="ARM-like"/>
</dbReference>
<proteinExistence type="predicted"/>
<reference evidence="2" key="1">
    <citation type="submission" date="2025-08" db="UniProtKB">
        <authorList>
            <consortium name="RefSeq"/>
        </authorList>
    </citation>
    <scope>IDENTIFICATION</scope>
    <source>
        <tissue evidence="2">Testes</tissue>
    </source>
</reference>
<protein>
    <submittedName>
        <fullName evidence="2">Uncharacterized protein LOC102801544</fullName>
    </submittedName>
</protein>